<dbReference type="AlphaFoldDB" id="A0A165Y1Z7"/>
<dbReference type="Proteomes" id="UP000076532">
    <property type="component" value="Unassembled WGS sequence"/>
</dbReference>
<keyword evidence="2" id="KW-1185">Reference proteome</keyword>
<accession>A0A165Y1Z7</accession>
<gene>
    <name evidence="1" type="ORF">FIBSPDRAFT_243930</name>
</gene>
<organism evidence="1 2">
    <name type="scientific">Athelia psychrophila</name>
    <dbReference type="NCBI Taxonomy" id="1759441"/>
    <lineage>
        <taxon>Eukaryota</taxon>
        <taxon>Fungi</taxon>
        <taxon>Dikarya</taxon>
        <taxon>Basidiomycota</taxon>
        <taxon>Agaricomycotina</taxon>
        <taxon>Agaricomycetes</taxon>
        <taxon>Agaricomycetidae</taxon>
        <taxon>Atheliales</taxon>
        <taxon>Atheliaceae</taxon>
        <taxon>Athelia</taxon>
    </lineage>
</organism>
<evidence type="ECO:0000313" key="2">
    <source>
        <dbReference type="Proteomes" id="UP000076532"/>
    </source>
</evidence>
<name>A0A165Y1Z7_9AGAM</name>
<sequence>MMVLHYQEVDTRYLISRGNITKELQITESKYGFIPSNPQMGFPSPETAAWRVCRRYRLTKRRHPQLVLVHYARGNPAPINPSPATKPIRSYPLRQVSELSLYAIGGQVGQKAYPRVPPRIASRRRWVRVQAMGWVGWAGLWGR</sequence>
<proteinExistence type="predicted"/>
<dbReference type="OrthoDB" id="5321006at2759"/>
<protein>
    <submittedName>
        <fullName evidence="1">Uncharacterized protein</fullName>
    </submittedName>
</protein>
<evidence type="ECO:0000313" key="1">
    <source>
        <dbReference type="EMBL" id="KZP09122.1"/>
    </source>
</evidence>
<reference evidence="1 2" key="1">
    <citation type="journal article" date="2016" name="Mol. Biol. Evol.">
        <title>Comparative Genomics of Early-Diverging Mushroom-Forming Fungi Provides Insights into the Origins of Lignocellulose Decay Capabilities.</title>
        <authorList>
            <person name="Nagy L.G."/>
            <person name="Riley R."/>
            <person name="Tritt A."/>
            <person name="Adam C."/>
            <person name="Daum C."/>
            <person name="Floudas D."/>
            <person name="Sun H."/>
            <person name="Yadav J.S."/>
            <person name="Pangilinan J."/>
            <person name="Larsson K.H."/>
            <person name="Matsuura K."/>
            <person name="Barry K."/>
            <person name="Labutti K."/>
            <person name="Kuo R."/>
            <person name="Ohm R.A."/>
            <person name="Bhattacharya S.S."/>
            <person name="Shirouzu T."/>
            <person name="Yoshinaga Y."/>
            <person name="Martin F.M."/>
            <person name="Grigoriev I.V."/>
            <person name="Hibbett D.S."/>
        </authorList>
    </citation>
    <scope>NUCLEOTIDE SEQUENCE [LARGE SCALE GENOMIC DNA]</scope>
    <source>
        <strain evidence="1 2">CBS 109695</strain>
    </source>
</reference>
<dbReference type="EMBL" id="KV417707">
    <property type="protein sequence ID" value="KZP09122.1"/>
    <property type="molecule type" value="Genomic_DNA"/>
</dbReference>